<evidence type="ECO:0000313" key="3">
    <source>
        <dbReference type="EMBL" id="CAG9978576.1"/>
    </source>
</evidence>
<dbReference type="OrthoDB" id="5153898at2759"/>
<feature type="compositionally biased region" description="Low complexity" evidence="1">
    <location>
        <begin position="244"/>
        <end position="270"/>
    </location>
</feature>
<sequence>MKLFLLLYAFAAVTRAADDPSTTAHDDGDVVAGPQDAKLQVVGLQDSISVAVEGKNVNEEHRKIMAKIGLNQVEEHMERVKSKVKDENIQGGEMKMHLTVPDKKYVEQEALQNNADLMRTETREGMTAKQNELNTAKDLAASKAKEILVGQGAQAIVLAVAAREHPVTVPGEHSGKHIMNADGTTTIQGVSAPQKQTTAEYHKKRRERERRKHPPKRPAQDQLAQDQPAQKRPARILPALNQPAQNQPARNQPAQNQPARNQPARNQPAQDQLAQDQIVKDAEEIRSGAPRPPPTDKELSDAVKELKQQAAEWGTDTTGSGESCSVSYGPRGLQRRGCGAANAKKSPAAKSPATVLNKHPGPKPATGPGKKLGKQEGRKSGRPHGKRPAIQGARSKGKQSSRKPTEKQTKQAPGKSGARKAFSTEKVPVRGRHKKNAAQGVMKAGGKKKTAIPKKERCYLKEITQEGYS</sequence>
<dbReference type="EMBL" id="CABFNO020001300">
    <property type="protein sequence ID" value="CAG9978576.1"/>
    <property type="molecule type" value="Genomic_DNA"/>
</dbReference>
<organism evidence="3 4">
    <name type="scientific">Clonostachys byssicola</name>
    <dbReference type="NCBI Taxonomy" id="160290"/>
    <lineage>
        <taxon>Eukaryota</taxon>
        <taxon>Fungi</taxon>
        <taxon>Dikarya</taxon>
        <taxon>Ascomycota</taxon>
        <taxon>Pezizomycotina</taxon>
        <taxon>Sordariomycetes</taxon>
        <taxon>Hypocreomycetidae</taxon>
        <taxon>Hypocreales</taxon>
        <taxon>Bionectriaceae</taxon>
        <taxon>Clonostachys</taxon>
    </lineage>
</organism>
<feature type="compositionally biased region" description="Polar residues" evidence="1">
    <location>
        <begin position="315"/>
        <end position="326"/>
    </location>
</feature>
<feature type="compositionally biased region" description="Basic and acidic residues" evidence="1">
    <location>
        <begin position="294"/>
        <end position="307"/>
    </location>
</feature>
<feature type="signal peptide" evidence="2">
    <location>
        <begin position="1"/>
        <end position="16"/>
    </location>
</feature>
<feature type="region of interest" description="Disordered" evidence="1">
    <location>
        <begin position="185"/>
        <end position="231"/>
    </location>
</feature>
<feature type="compositionally biased region" description="Basic residues" evidence="1">
    <location>
        <begin position="202"/>
        <end position="216"/>
    </location>
</feature>
<evidence type="ECO:0000256" key="2">
    <source>
        <dbReference type="SAM" id="SignalP"/>
    </source>
</evidence>
<feature type="chain" id="PRO_5040181213" evidence="2">
    <location>
        <begin position="17"/>
        <end position="469"/>
    </location>
</feature>
<gene>
    <name evidence="3" type="ORF">CBYS24578_00009258</name>
</gene>
<name>A0A9N9Y095_9HYPO</name>
<feature type="region of interest" description="Disordered" evidence="1">
    <location>
        <begin position="244"/>
        <end position="451"/>
    </location>
</feature>
<dbReference type="Proteomes" id="UP000754883">
    <property type="component" value="Unassembled WGS sequence"/>
</dbReference>
<keyword evidence="2" id="KW-0732">Signal</keyword>
<feature type="compositionally biased region" description="Low complexity" evidence="1">
    <location>
        <begin position="340"/>
        <end position="353"/>
    </location>
</feature>
<comment type="caution">
    <text evidence="3">The sequence shown here is derived from an EMBL/GenBank/DDBJ whole genome shotgun (WGS) entry which is preliminary data.</text>
</comment>
<dbReference type="AlphaFoldDB" id="A0A9N9Y095"/>
<feature type="compositionally biased region" description="Polar residues" evidence="1">
    <location>
        <begin position="185"/>
        <end position="199"/>
    </location>
</feature>
<evidence type="ECO:0000256" key="1">
    <source>
        <dbReference type="SAM" id="MobiDB-lite"/>
    </source>
</evidence>
<feature type="compositionally biased region" description="Low complexity" evidence="1">
    <location>
        <begin position="220"/>
        <end position="230"/>
    </location>
</feature>
<evidence type="ECO:0000313" key="4">
    <source>
        <dbReference type="Proteomes" id="UP000754883"/>
    </source>
</evidence>
<accession>A0A9N9Y095</accession>
<protein>
    <submittedName>
        <fullName evidence="3">Uncharacterized protein</fullName>
    </submittedName>
</protein>
<proteinExistence type="predicted"/>
<keyword evidence="4" id="KW-1185">Reference proteome</keyword>
<reference evidence="3" key="1">
    <citation type="submission" date="2021-10" db="EMBL/GenBank/DDBJ databases">
        <authorList>
            <person name="Piombo E."/>
        </authorList>
    </citation>
    <scope>NUCLEOTIDE SEQUENCE</scope>
</reference>